<dbReference type="CDD" id="cd05251">
    <property type="entry name" value="NmrA_like_SDR_a"/>
    <property type="match status" value="1"/>
</dbReference>
<organism evidence="5 6">
    <name type="scientific">Rhodocollybia butyracea</name>
    <dbReference type="NCBI Taxonomy" id="206335"/>
    <lineage>
        <taxon>Eukaryota</taxon>
        <taxon>Fungi</taxon>
        <taxon>Dikarya</taxon>
        <taxon>Basidiomycota</taxon>
        <taxon>Agaricomycotina</taxon>
        <taxon>Agaricomycetes</taxon>
        <taxon>Agaricomycetidae</taxon>
        <taxon>Agaricales</taxon>
        <taxon>Marasmiineae</taxon>
        <taxon>Omphalotaceae</taxon>
        <taxon>Rhodocollybia</taxon>
    </lineage>
</organism>
<dbReference type="GO" id="GO:0005634">
    <property type="term" value="C:nucleus"/>
    <property type="evidence" value="ECO:0007669"/>
    <property type="project" value="TreeGrafter"/>
</dbReference>
<dbReference type="SUPFAM" id="SSF51735">
    <property type="entry name" value="NAD(P)-binding Rossmann-fold domains"/>
    <property type="match status" value="1"/>
</dbReference>
<sequence>MSGKKLILVLGATGVQGTPVVSSLLAPQDKRPSPYAVRALTRNITSEPAQALVALGAELFQGRFDDIKSIAAALEGCYGVFVNTDTFSVGEQGEIYAAIKIFQQAHRAKQLKHFIWSGLDFGSKLGNYDPKYHAIHLDAKGIVSDFLRSQPSSSSGDSLTWSIITTGPYMENLAGVLLGPLPKRENGAVVFALPVDGHIPAISIEDIGWWVRYTFDHRSETSGQELKIATEMMTVDQLVKTFTRVTGIPAVRKRMSVEEYLNRYPQMVNRPVVPTQPHGPTVKDTYTGMFHVWSDDLLTRDMEWIRRIHPTGYTLESWIREKGWDGTLSPDMRFFQDKKKEIKKSAL</sequence>
<accession>A0A9P5Q4S9</accession>
<dbReference type="PANTHER" id="PTHR42748">
    <property type="entry name" value="NITROGEN METABOLITE REPRESSION PROTEIN NMRA FAMILY MEMBER"/>
    <property type="match status" value="1"/>
</dbReference>
<proteinExistence type="inferred from homology"/>
<comment type="caution">
    <text evidence="5">The sequence shown here is derived from an EMBL/GenBank/DDBJ whole genome shotgun (WGS) entry which is preliminary data.</text>
</comment>
<protein>
    <submittedName>
        <fullName evidence="5">NAD(P)-binding protein</fullName>
    </submittedName>
</protein>
<feature type="chain" id="PRO_5040135558" evidence="3">
    <location>
        <begin position="18"/>
        <end position="347"/>
    </location>
</feature>
<comment type="similarity">
    <text evidence="1">Belongs to the NmrA-type oxidoreductase family.</text>
</comment>
<feature type="signal peptide" evidence="3">
    <location>
        <begin position="1"/>
        <end position="17"/>
    </location>
</feature>
<dbReference type="InterPro" id="IPR051164">
    <property type="entry name" value="NmrA-like_oxidored"/>
</dbReference>
<dbReference type="InterPro" id="IPR036291">
    <property type="entry name" value="NAD(P)-bd_dom_sf"/>
</dbReference>
<dbReference type="Gene3D" id="3.90.25.10">
    <property type="entry name" value="UDP-galactose 4-epimerase, domain 1"/>
    <property type="match status" value="1"/>
</dbReference>
<keyword evidence="3" id="KW-0732">Signal</keyword>
<keyword evidence="2" id="KW-0521">NADP</keyword>
<dbReference type="AlphaFoldDB" id="A0A9P5Q4S9"/>
<gene>
    <name evidence="5" type="ORF">BDP27DRAFT_1309580</name>
</gene>
<evidence type="ECO:0000256" key="2">
    <source>
        <dbReference type="ARBA" id="ARBA00022857"/>
    </source>
</evidence>
<dbReference type="EMBL" id="JADNRY010000001">
    <property type="protein sequence ID" value="KAF9078434.1"/>
    <property type="molecule type" value="Genomic_DNA"/>
</dbReference>
<evidence type="ECO:0000313" key="5">
    <source>
        <dbReference type="EMBL" id="KAF9078434.1"/>
    </source>
</evidence>
<keyword evidence="6" id="KW-1185">Reference proteome</keyword>
<dbReference type="InterPro" id="IPR008030">
    <property type="entry name" value="NmrA-like"/>
</dbReference>
<feature type="domain" description="NmrA-like" evidence="4">
    <location>
        <begin position="4"/>
        <end position="267"/>
    </location>
</feature>
<dbReference type="Pfam" id="PF05368">
    <property type="entry name" value="NmrA"/>
    <property type="match status" value="1"/>
</dbReference>
<evidence type="ECO:0000256" key="3">
    <source>
        <dbReference type="SAM" id="SignalP"/>
    </source>
</evidence>
<evidence type="ECO:0000259" key="4">
    <source>
        <dbReference type="Pfam" id="PF05368"/>
    </source>
</evidence>
<dbReference type="Gene3D" id="3.40.50.720">
    <property type="entry name" value="NAD(P)-binding Rossmann-like Domain"/>
    <property type="match status" value="1"/>
</dbReference>
<evidence type="ECO:0000256" key="1">
    <source>
        <dbReference type="ARBA" id="ARBA00006328"/>
    </source>
</evidence>
<evidence type="ECO:0000313" key="6">
    <source>
        <dbReference type="Proteomes" id="UP000772434"/>
    </source>
</evidence>
<dbReference type="OrthoDB" id="300709at2759"/>
<name>A0A9P5Q4S9_9AGAR</name>
<dbReference type="PANTHER" id="PTHR42748:SF14">
    <property type="entry name" value="SNOAL-LIKE DOMAIN-CONTAINING PROTEIN"/>
    <property type="match status" value="1"/>
</dbReference>
<reference evidence="5" key="1">
    <citation type="submission" date="2020-11" db="EMBL/GenBank/DDBJ databases">
        <authorList>
            <consortium name="DOE Joint Genome Institute"/>
            <person name="Ahrendt S."/>
            <person name="Riley R."/>
            <person name="Andreopoulos W."/>
            <person name="Labutti K."/>
            <person name="Pangilinan J."/>
            <person name="Ruiz-Duenas F.J."/>
            <person name="Barrasa J.M."/>
            <person name="Sanchez-Garcia M."/>
            <person name="Camarero S."/>
            <person name="Miyauchi S."/>
            <person name="Serrano A."/>
            <person name="Linde D."/>
            <person name="Babiker R."/>
            <person name="Drula E."/>
            <person name="Ayuso-Fernandez I."/>
            <person name="Pacheco R."/>
            <person name="Padilla G."/>
            <person name="Ferreira P."/>
            <person name="Barriuso J."/>
            <person name="Kellner H."/>
            <person name="Castanera R."/>
            <person name="Alfaro M."/>
            <person name="Ramirez L."/>
            <person name="Pisabarro A.G."/>
            <person name="Kuo A."/>
            <person name="Tritt A."/>
            <person name="Lipzen A."/>
            <person name="He G."/>
            <person name="Yan M."/>
            <person name="Ng V."/>
            <person name="Cullen D."/>
            <person name="Martin F."/>
            <person name="Rosso M.-N."/>
            <person name="Henrissat B."/>
            <person name="Hibbett D."/>
            <person name="Martinez A.T."/>
            <person name="Grigoriev I.V."/>
        </authorList>
    </citation>
    <scope>NUCLEOTIDE SEQUENCE</scope>
    <source>
        <strain evidence="5">AH 40177</strain>
    </source>
</reference>
<dbReference type="Proteomes" id="UP000772434">
    <property type="component" value="Unassembled WGS sequence"/>
</dbReference>